<dbReference type="PIRSF" id="PIRSF002741">
    <property type="entry name" value="MppA"/>
    <property type="match status" value="1"/>
</dbReference>
<dbReference type="GO" id="GO:1904680">
    <property type="term" value="F:peptide transmembrane transporter activity"/>
    <property type="evidence" value="ECO:0007669"/>
    <property type="project" value="TreeGrafter"/>
</dbReference>
<dbReference type="InterPro" id="IPR000914">
    <property type="entry name" value="SBP_5_dom"/>
</dbReference>
<dbReference type="Gene3D" id="3.40.190.10">
    <property type="entry name" value="Periplasmic binding protein-like II"/>
    <property type="match status" value="1"/>
</dbReference>
<dbReference type="CDD" id="cd00995">
    <property type="entry name" value="PBP2_NikA_DppA_OppA_like"/>
    <property type="match status" value="1"/>
</dbReference>
<dbReference type="InterPro" id="IPR030678">
    <property type="entry name" value="Peptide/Ni-bd"/>
</dbReference>
<keyword evidence="5" id="KW-1185">Reference proteome</keyword>
<name>A0A3N0CGG1_9ACTN</name>
<dbReference type="Proteomes" id="UP000267128">
    <property type="component" value="Unassembled WGS sequence"/>
</dbReference>
<feature type="signal peptide" evidence="2">
    <location>
        <begin position="1"/>
        <end position="21"/>
    </location>
</feature>
<proteinExistence type="predicted"/>
<evidence type="ECO:0000256" key="2">
    <source>
        <dbReference type="SAM" id="SignalP"/>
    </source>
</evidence>
<comment type="caution">
    <text evidence="4">The sequence shown here is derived from an EMBL/GenBank/DDBJ whole genome shotgun (WGS) entry which is preliminary data.</text>
</comment>
<dbReference type="InterPro" id="IPR039424">
    <property type="entry name" value="SBP_5"/>
</dbReference>
<evidence type="ECO:0000313" key="4">
    <source>
        <dbReference type="EMBL" id="RNL62527.1"/>
    </source>
</evidence>
<evidence type="ECO:0000313" key="5">
    <source>
        <dbReference type="Proteomes" id="UP000267128"/>
    </source>
</evidence>
<evidence type="ECO:0000259" key="3">
    <source>
        <dbReference type="Pfam" id="PF00496"/>
    </source>
</evidence>
<evidence type="ECO:0000256" key="1">
    <source>
        <dbReference type="SAM" id="MobiDB-lite"/>
    </source>
</evidence>
<dbReference type="RefSeq" id="WP_123227823.1">
    <property type="nucleotide sequence ID" value="NZ_RJSE01000007.1"/>
</dbReference>
<feature type="region of interest" description="Disordered" evidence="1">
    <location>
        <begin position="23"/>
        <end position="50"/>
    </location>
</feature>
<dbReference type="GO" id="GO:0015833">
    <property type="term" value="P:peptide transport"/>
    <property type="evidence" value="ECO:0007669"/>
    <property type="project" value="TreeGrafter"/>
</dbReference>
<dbReference type="Pfam" id="PF00496">
    <property type="entry name" value="SBP_bac_5"/>
    <property type="match status" value="1"/>
</dbReference>
<feature type="chain" id="PRO_5038641418" evidence="2">
    <location>
        <begin position="22"/>
        <end position="536"/>
    </location>
</feature>
<accession>A0A3N0CGG1</accession>
<dbReference type="Gene3D" id="3.90.76.10">
    <property type="entry name" value="Dipeptide-binding Protein, Domain 1"/>
    <property type="match status" value="1"/>
</dbReference>
<sequence>MKKSISISMAAVLAATIGLSACSSDDKDPDKATLPSAGAESAACQGEPKTGGKLVAAKQNETLSLSPYNTPGGFGDTEAINMIFEGLVRMDPTGATQDIVPAIAEKWTVAPDGKSYTFNIRSNAAFSNGDPVTAADVKYSLDTWADPEKNSWATFAAGYKGTTVIDPATVRIDLSEPTGGFLYSLAMISASILPEKLAKAQGADFFEKPIGSGPFQVATWNKGSSISYTRNEHYWEEGVPKLDEVLVNFVTDDNTRMLALRSGEAQLVDSVPFAQVTSLQKQKDVKLDALTIASWILLSINNKKPQFKDVQVRQALSLAIDREGVNKSIYSGLGELPNSALPRLKYDAPDSEIPPTPYDVEKAKSLIAGSDFADGFKARLEFPSGNAAFQSLALVLQSAWAEIGVELTLHPEDQATLSKSFNGGTYDLILPYAFAASDVPIPDEFGAFYAIPGGTNGFFTWWADPAIEALTKTFVHTTDEASRAEQWPKIQAALLEQQPAINVLDLPLLEARQQNVCDFKANATGNSSLGLTWIAG</sequence>
<dbReference type="GO" id="GO:0043190">
    <property type="term" value="C:ATP-binding cassette (ABC) transporter complex"/>
    <property type="evidence" value="ECO:0007669"/>
    <property type="project" value="InterPro"/>
</dbReference>
<organism evidence="4 5">
    <name type="scientific">Nocardioides marmoriginsengisoli</name>
    <dbReference type="NCBI Taxonomy" id="661483"/>
    <lineage>
        <taxon>Bacteria</taxon>
        <taxon>Bacillati</taxon>
        <taxon>Actinomycetota</taxon>
        <taxon>Actinomycetes</taxon>
        <taxon>Propionibacteriales</taxon>
        <taxon>Nocardioidaceae</taxon>
        <taxon>Nocardioides</taxon>
    </lineage>
</organism>
<dbReference type="PROSITE" id="PS51257">
    <property type="entry name" value="PROKAR_LIPOPROTEIN"/>
    <property type="match status" value="1"/>
</dbReference>
<feature type="domain" description="Solute-binding protein family 5" evidence="3">
    <location>
        <begin position="99"/>
        <end position="437"/>
    </location>
</feature>
<gene>
    <name evidence="4" type="ORF">EFK50_12215</name>
</gene>
<dbReference type="AlphaFoldDB" id="A0A3N0CGG1"/>
<keyword evidence="2" id="KW-0732">Signal</keyword>
<dbReference type="OrthoDB" id="9764591at2"/>
<dbReference type="SUPFAM" id="SSF53850">
    <property type="entry name" value="Periplasmic binding protein-like II"/>
    <property type="match status" value="1"/>
</dbReference>
<dbReference type="Gene3D" id="3.10.105.10">
    <property type="entry name" value="Dipeptide-binding Protein, Domain 3"/>
    <property type="match status" value="1"/>
</dbReference>
<dbReference type="GO" id="GO:0042597">
    <property type="term" value="C:periplasmic space"/>
    <property type="evidence" value="ECO:0007669"/>
    <property type="project" value="UniProtKB-ARBA"/>
</dbReference>
<dbReference type="EMBL" id="RJSE01000007">
    <property type="protein sequence ID" value="RNL62527.1"/>
    <property type="molecule type" value="Genomic_DNA"/>
</dbReference>
<dbReference type="PANTHER" id="PTHR30290">
    <property type="entry name" value="PERIPLASMIC BINDING COMPONENT OF ABC TRANSPORTER"/>
    <property type="match status" value="1"/>
</dbReference>
<protein>
    <submittedName>
        <fullName evidence="4">ABC transporter substrate-binding protein</fullName>
    </submittedName>
</protein>
<reference evidence="4 5" key="1">
    <citation type="submission" date="2018-11" db="EMBL/GenBank/DDBJ databases">
        <authorList>
            <person name="Li F."/>
        </authorList>
    </citation>
    <scope>NUCLEOTIDE SEQUENCE [LARGE SCALE GENOMIC DNA]</scope>
    <source>
        <strain evidence="4 5">Gsoil 097</strain>
    </source>
</reference>